<dbReference type="SMART" id="SM00824">
    <property type="entry name" value="PKS_TE"/>
    <property type="match status" value="1"/>
</dbReference>
<dbReference type="Pfam" id="PF00550">
    <property type="entry name" value="PP-binding"/>
    <property type="match status" value="1"/>
</dbReference>
<dbReference type="Gene3D" id="1.10.1200.10">
    <property type="entry name" value="ACP-like"/>
    <property type="match status" value="1"/>
</dbReference>
<dbReference type="EMBL" id="CAADGH010000171">
    <property type="protein sequence ID" value="VFK77581.1"/>
    <property type="molecule type" value="Genomic_DNA"/>
</dbReference>
<dbReference type="AlphaFoldDB" id="A0A451BH26"/>
<evidence type="ECO:0000313" key="4">
    <source>
        <dbReference type="EMBL" id="VFK35987.1"/>
    </source>
</evidence>
<dbReference type="SUPFAM" id="SSF47336">
    <property type="entry name" value="ACP-like"/>
    <property type="match status" value="1"/>
</dbReference>
<dbReference type="PANTHER" id="PTHR45527">
    <property type="entry name" value="NONRIBOSOMAL PEPTIDE SYNTHETASE"/>
    <property type="match status" value="1"/>
</dbReference>
<dbReference type="InterPro" id="IPR045851">
    <property type="entry name" value="AMP-bd_C_sf"/>
</dbReference>
<dbReference type="CDD" id="cd05930">
    <property type="entry name" value="A_NRPS"/>
    <property type="match status" value="1"/>
</dbReference>
<dbReference type="Pfam" id="PF00975">
    <property type="entry name" value="Thioesterase"/>
    <property type="match status" value="1"/>
</dbReference>
<dbReference type="SMART" id="SM00823">
    <property type="entry name" value="PKS_PP"/>
    <property type="match status" value="1"/>
</dbReference>
<organism evidence="5">
    <name type="scientific">Candidatus Kentrum sp. MB</name>
    <dbReference type="NCBI Taxonomy" id="2138164"/>
    <lineage>
        <taxon>Bacteria</taxon>
        <taxon>Pseudomonadati</taxon>
        <taxon>Pseudomonadota</taxon>
        <taxon>Gammaproteobacteria</taxon>
        <taxon>Candidatus Kentrum</taxon>
    </lineage>
</organism>
<dbReference type="PROSITE" id="PS00012">
    <property type="entry name" value="PHOSPHOPANTETHEINE"/>
    <property type="match status" value="1"/>
</dbReference>
<dbReference type="GO" id="GO:0005829">
    <property type="term" value="C:cytosol"/>
    <property type="evidence" value="ECO:0007669"/>
    <property type="project" value="TreeGrafter"/>
</dbReference>
<dbReference type="FunFam" id="2.30.38.10:FF:000001">
    <property type="entry name" value="Non-ribosomal peptide synthetase PvdI"/>
    <property type="match status" value="1"/>
</dbReference>
<dbReference type="InterPro" id="IPR000873">
    <property type="entry name" value="AMP-dep_synth/lig_dom"/>
</dbReference>
<evidence type="ECO:0000313" key="5">
    <source>
        <dbReference type="EMBL" id="VFK77581.1"/>
    </source>
</evidence>
<reference evidence="5" key="1">
    <citation type="submission" date="2019-02" db="EMBL/GenBank/DDBJ databases">
        <authorList>
            <person name="Gruber-Vodicka R. H."/>
            <person name="Seah K. B. B."/>
        </authorList>
    </citation>
    <scope>NUCLEOTIDE SEQUENCE</scope>
    <source>
        <strain evidence="5">BECK_BZ198</strain>
        <strain evidence="4">BECK_BZ199</strain>
    </source>
</reference>
<dbReference type="InterPro" id="IPR025110">
    <property type="entry name" value="AMP-bd_C"/>
</dbReference>
<dbReference type="InterPro" id="IPR036736">
    <property type="entry name" value="ACP-like_sf"/>
</dbReference>
<dbReference type="Pfam" id="PF00501">
    <property type="entry name" value="AMP-binding"/>
    <property type="match status" value="1"/>
</dbReference>
<dbReference type="PRINTS" id="PR00154">
    <property type="entry name" value="AMPBINDING"/>
</dbReference>
<dbReference type="GO" id="GO:0044550">
    <property type="term" value="P:secondary metabolite biosynthetic process"/>
    <property type="evidence" value="ECO:0007669"/>
    <property type="project" value="TreeGrafter"/>
</dbReference>
<evidence type="ECO:0000259" key="3">
    <source>
        <dbReference type="PROSITE" id="PS50075"/>
    </source>
</evidence>
<dbReference type="PROSITE" id="PS00455">
    <property type="entry name" value="AMP_BINDING"/>
    <property type="match status" value="1"/>
</dbReference>
<dbReference type="InterPro" id="IPR020459">
    <property type="entry name" value="AMP-binding"/>
</dbReference>
<accession>A0A451BH26</accession>
<dbReference type="Pfam" id="PF13193">
    <property type="entry name" value="AMP-binding_C"/>
    <property type="match status" value="1"/>
</dbReference>
<dbReference type="InterPro" id="IPR009081">
    <property type="entry name" value="PP-bd_ACP"/>
</dbReference>
<evidence type="ECO:0000256" key="2">
    <source>
        <dbReference type="ARBA" id="ARBA00022553"/>
    </source>
</evidence>
<protein>
    <submittedName>
        <fullName evidence="5">Amino acid adenylation domain-containing protein</fullName>
    </submittedName>
</protein>
<dbReference type="Gene3D" id="3.40.50.1820">
    <property type="entry name" value="alpha/beta hydrolase"/>
    <property type="match status" value="1"/>
</dbReference>
<dbReference type="InterPro" id="IPR020802">
    <property type="entry name" value="TesA-like"/>
</dbReference>
<dbReference type="EMBL" id="CAADFQ010000175">
    <property type="protein sequence ID" value="VFK35987.1"/>
    <property type="molecule type" value="Genomic_DNA"/>
</dbReference>
<evidence type="ECO:0000256" key="1">
    <source>
        <dbReference type="ARBA" id="ARBA00022450"/>
    </source>
</evidence>
<keyword evidence="1" id="KW-0596">Phosphopantetheine</keyword>
<dbReference type="InterPro" id="IPR010071">
    <property type="entry name" value="AA_adenyl_dom"/>
</dbReference>
<proteinExistence type="predicted"/>
<dbReference type="Gene3D" id="3.40.50.12780">
    <property type="entry name" value="N-terminal domain of ligase-like"/>
    <property type="match status" value="1"/>
</dbReference>
<dbReference type="InterPro" id="IPR006162">
    <property type="entry name" value="Ppantetheine_attach_site"/>
</dbReference>
<dbReference type="GO" id="GO:0072330">
    <property type="term" value="P:monocarboxylic acid biosynthetic process"/>
    <property type="evidence" value="ECO:0007669"/>
    <property type="project" value="UniProtKB-ARBA"/>
</dbReference>
<dbReference type="InterPro" id="IPR042099">
    <property type="entry name" value="ANL_N_sf"/>
</dbReference>
<name>A0A451BH26_9GAMM</name>
<dbReference type="PANTHER" id="PTHR45527:SF1">
    <property type="entry name" value="FATTY ACID SYNTHASE"/>
    <property type="match status" value="1"/>
</dbReference>
<sequence length="776" mass="85142">MKVLLCHGATWERVPKCAARILDMDTEATAIAGESPENPEQLAKPDNLAYVIYTSGSTGKPKGVMIEHGGLTNLAWMQTRAFHITPQDRVLQFASFNFDASLEQIFSAFLGGAGLVLRGPEIWTMEECRHRARRHHLTVAEFTPAYLHPFLESCLENGGAPESLRQLVTGGEALSSATAALSHRLGIPLVNTYGPTEATITTTNFHLSGDGETDTSIAPIGCPIPNTRTYILDTNRQPVPIGVPGELYIGGAGVARGYLNRPELTAEQFIPDPFSNNPDARLYRTGDLCRWLPDGNIAKGEIAKGNIQYLGRIDTQVKVRGLRIELGEVENALISHPNVREAVVDARGEGVDRQLVAWVVVAGVGAKNFSPLRDNLRTHLRSLLPDWMAPAAFVFVDALPQTPSGKIDRKALPDPDTAQCGMKTEYIAPRTSVESTVCDICAQVVGVERMGVHQSFFKLGGNSLSAVRVVALIGKRIGLDLPLRALFEHPTPAGLANAIRDRKAWEPKLIFPLRSVENTPKPPLFCIHPVWGGVFCYQELADCLGADQPVYGIQAVGFEGSDAPLTDIGAMVARYVEEITAIWPEGPCNLYGWSFGGLVAFEMAHVLRARNREVTLLALGDTASPLQIMRERPKARKEDEILFHLLVGIGNESMSLFGELRELTPPERLKRLREQAARRSQQAGFGDIERFIRIYRANLHSFPSTYRPTPWEGDIVLLTTAEQEMVDTIGIRTKPDMWRPLAAGVHHHTVPGNHLTMHRQPHVSEIAGILAGHLAD</sequence>
<feature type="domain" description="Carrier" evidence="3">
    <location>
        <begin position="428"/>
        <end position="503"/>
    </location>
</feature>
<dbReference type="GO" id="GO:0031177">
    <property type="term" value="F:phosphopantetheine binding"/>
    <property type="evidence" value="ECO:0007669"/>
    <property type="project" value="InterPro"/>
</dbReference>
<dbReference type="InterPro" id="IPR020806">
    <property type="entry name" value="PKS_PP-bd"/>
</dbReference>
<dbReference type="InterPro" id="IPR029058">
    <property type="entry name" value="AB_hydrolase_fold"/>
</dbReference>
<keyword evidence="2" id="KW-0597">Phosphoprotein</keyword>
<dbReference type="SUPFAM" id="SSF56801">
    <property type="entry name" value="Acetyl-CoA synthetase-like"/>
    <property type="match status" value="1"/>
</dbReference>
<dbReference type="PROSITE" id="PS50075">
    <property type="entry name" value="CARRIER"/>
    <property type="match status" value="1"/>
</dbReference>
<dbReference type="InterPro" id="IPR001031">
    <property type="entry name" value="Thioesterase"/>
</dbReference>
<dbReference type="InterPro" id="IPR020845">
    <property type="entry name" value="AMP-binding_CS"/>
</dbReference>
<dbReference type="SUPFAM" id="SSF53474">
    <property type="entry name" value="alpha/beta-Hydrolases"/>
    <property type="match status" value="1"/>
</dbReference>
<dbReference type="GO" id="GO:0043041">
    <property type="term" value="P:amino acid activation for nonribosomal peptide biosynthetic process"/>
    <property type="evidence" value="ECO:0007669"/>
    <property type="project" value="TreeGrafter"/>
</dbReference>
<dbReference type="FunFam" id="1.10.1200.10:FF:000016">
    <property type="entry name" value="Non-ribosomal peptide synthase"/>
    <property type="match status" value="1"/>
</dbReference>
<dbReference type="Gene3D" id="3.30.300.30">
    <property type="match status" value="1"/>
</dbReference>
<dbReference type="NCBIfam" id="TIGR01733">
    <property type="entry name" value="AA-adenyl-dom"/>
    <property type="match status" value="1"/>
</dbReference>
<gene>
    <name evidence="5" type="ORF">BECKMB1821H_GA0114242_11712</name>
    <name evidence="4" type="ORF">BECKMB1821I_GA0114274_11751</name>
</gene>